<dbReference type="PANTHER" id="PTHR43798">
    <property type="entry name" value="MONOACYLGLYCEROL LIPASE"/>
    <property type="match status" value="1"/>
</dbReference>
<evidence type="ECO:0000259" key="2">
    <source>
        <dbReference type="Pfam" id="PF12146"/>
    </source>
</evidence>
<evidence type="ECO:0000313" key="3">
    <source>
        <dbReference type="EMBL" id="CEM14847.1"/>
    </source>
</evidence>
<evidence type="ECO:0000256" key="1">
    <source>
        <dbReference type="SAM" id="MobiDB-lite"/>
    </source>
</evidence>
<protein>
    <recommendedName>
        <fullName evidence="2">Serine aminopeptidase S33 domain-containing protein</fullName>
    </recommendedName>
</protein>
<name>A0A0G4FM18_9ALVE</name>
<sequence length="437" mass="48242">MGGKQSQQVREELFTRGQRAQCRRGATNFVVDGQTLPKDQPPGRTIVCLHGLNANLSQYEKVAQGFVQMGFTVVRFDLFGHGLSDSPRGSSYTPQLFMDQLDDLLSHLEVTQKITLIGFSMGGFISTNYAVLNPQRIDRLVLLAPAGMLKDRPKSFTCILDRMGYCLIPCVPMCASPCCVRKNEFDGMFNDPNMNKEYAEQVQRRFKTQLRKNLSTMMKVGKGMPLWENYPVFRSLAALRRDQGFRVVFLWGTHDDVVPLFECYSELWEFFDLNPPLMLYRGCKHQLLVEKAQDVFTDIAAFLLDRPIPQKGLRPAPPEHVQPQIQQQQQQQQGGAPGQPPPQIPNPFDGGGAYGGTPPPPMPQPPTGFHPPPRTGPGPAAHVHPGFQGGPRPPPMPGPPGGYGPGPAPYGGAPAPVLMTSQMGYPVAQAHTVRYPS</sequence>
<dbReference type="InterPro" id="IPR029058">
    <property type="entry name" value="AB_hydrolase_fold"/>
</dbReference>
<dbReference type="PANTHER" id="PTHR43798:SF33">
    <property type="entry name" value="HYDROLASE, PUTATIVE (AFU_ORTHOLOGUE AFUA_2G14860)-RELATED"/>
    <property type="match status" value="1"/>
</dbReference>
<proteinExistence type="predicted"/>
<feature type="domain" description="Serine aminopeptidase S33" evidence="2">
    <location>
        <begin position="41"/>
        <end position="291"/>
    </location>
</feature>
<dbReference type="AlphaFoldDB" id="A0A0G4FM18"/>
<feature type="compositionally biased region" description="Pro residues" evidence="1">
    <location>
        <begin position="391"/>
        <end position="408"/>
    </location>
</feature>
<dbReference type="InterPro" id="IPR000073">
    <property type="entry name" value="AB_hydrolase_1"/>
</dbReference>
<dbReference type="InterPro" id="IPR022742">
    <property type="entry name" value="Hydrolase_4"/>
</dbReference>
<dbReference type="Pfam" id="PF12146">
    <property type="entry name" value="Hydrolase_4"/>
    <property type="match status" value="1"/>
</dbReference>
<feature type="compositionally biased region" description="Low complexity" evidence="1">
    <location>
        <begin position="322"/>
        <end position="334"/>
    </location>
</feature>
<dbReference type="EMBL" id="CDMZ01000463">
    <property type="protein sequence ID" value="CEM14847.1"/>
    <property type="molecule type" value="Genomic_DNA"/>
</dbReference>
<reference evidence="3" key="1">
    <citation type="submission" date="2014-11" db="EMBL/GenBank/DDBJ databases">
        <authorList>
            <person name="Otto D Thomas"/>
            <person name="Naeem Raeece"/>
        </authorList>
    </citation>
    <scope>NUCLEOTIDE SEQUENCE</scope>
</reference>
<dbReference type="Gene3D" id="3.40.50.1820">
    <property type="entry name" value="alpha/beta hydrolase"/>
    <property type="match status" value="1"/>
</dbReference>
<dbReference type="SUPFAM" id="SSF53474">
    <property type="entry name" value="alpha/beta-Hydrolases"/>
    <property type="match status" value="1"/>
</dbReference>
<dbReference type="GO" id="GO:0016020">
    <property type="term" value="C:membrane"/>
    <property type="evidence" value="ECO:0007669"/>
    <property type="project" value="TreeGrafter"/>
</dbReference>
<accession>A0A0G4FM18</accession>
<dbReference type="InterPro" id="IPR050266">
    <property type="entry name" value="AB_hydrolase_sf"/>
</dbReference>
<organism evidence="3">
    <name type="scientific">Chromera velia CCMP2878</name>
    <dbReference type="NCBI Taxonomy" id="1169474"/>
    <lineage>
        <taxon>Eukaryota</taxon>
        <taxon>Sar</taxon>
        <taxon>Alveolata</taxon>
        <taxon>Colpodellida</taxon>
        <taxon>Chromeraceae</taxon>
        <taxon>Chromera</taxon>
    </lineage>
</organism>
<gene>
    <name evidence="3" type="ORF">Cvel_3489</name>
</gene>
<dbReference type="VEuPathDB" id="CryptoDB:Cvel_3489"/>
<feature type="compositionally biased region" description="Pro residues" evidence="1">
    <location>
        <begin position="357"/>
        <end position="376"/>
    </location>
</feature>
<dbReference type="PhylomeDB" id="A0A0G4FM18"/>
<feature type="region of interest" description="Disordered" evidence="1">
    <location>
        <begin position="310"/>
        <end position="415"/>
    </location>
</feature>
<dbReference type="PRINTS" id="PR00111">
    <property type="entry name" value="ABHYDROLASE"/>
</dbReference>